<protein>
    <recommendedName>
        <fullName evidence="4">Transmembrane protein</fullName>
    </recommendedName>
</protein>
<proteinExistence type="predicted"/>
<organism evidence="2 3">
    <name type="scientific">Achlya hypogyna</name>
    <name type="common">Oomycete</name>
    <name type="synonym">Protoachlya hypogyna</name>
    <dbReference type="NCBI Taxonomy" id="1202772"/>
    <lineage>
        <taxon>Eukaryota</taxon>
        <taxon>Sar</taxon>
        <taxon>Stramenopiles</taxon>
        <taxon>Oomycota</taxon>
        <taxon>Saprolegniomycetes</taxon>
        <taxon>Saprolegniales</taxon>
        <taxon>Achlyaceae</taxon>
        <taxon>Achlya</taxon>
    </lineage>
</organism>
<name>A0A1V9YXJ5_ACHHY</name>
<keyword evidence="1" id="KW-0812">Transmembrane</keyword>
<dbReference type="EMBL" id="JNBR01000610">
    <property type="protein sequence ID" value="OQR90539.1"/>
    <property type="molecule type" value="Genomic_DNA"/>
</dbReference>
<comment type="caution">
    <text evidence="2">The sequence shown here is derived from an EMBL/GenBank/DDBJ whole genome shotgun (WGS) entry which is preliminary data.</text>
</comment>
<evidence type="ECO:0000256" key="1">
    <source>
        <dbReference type="SAM" id="Phobius"/>
    </source>
</evidence>
<keyword evidence="1" id="KW-1133">Transmembrane helix</keyword>
<dbReference type="OrthoDB" id="75626at2759"/>
<evidence type="ECO:0008006" key="4">
    <source>
        <dbReference type="Google" id="ProtNLM"/>
    </source>
</evidence>
<evidence type="ECO:0000313" key="2">
    <source>
        <dbReference type="EMBL" id="OQR90539.1"/>
    </source>
</evidence>
<keyword evidence="1" id="KW-0472">Membrane</keyword>
<gene>
    <name evidence="2" type="ORF">ACHHYP_05439</name>
</gene>
<keyword evidence="3" id="KW-1185">Reference proteome</keyword>
<evidence type="ECO:0000313" key="3">
    <source>
        <dbReference type="Proteomes" id="UP000243579"/>
    </source>
</evidence>
<dbReference type="AlphaFoldDB" id="A0A1V9YXJ5"/>
<sequence>MTAVLTQNGTLSVPLDQGLTLIAQSLGPFGTVTMRRVAYPKSLVSWHREASGGLLSRLGTANESVSEAYDIAGSSISLASVPATWHATAYLGGDLTCPLQALDVGTGIFFSNEGVCVGHKEDVIMANELIVSEALLAVGFTLDISGTCAHSSMGMAAACENLLRQSHKLVKTAYTTADLIAAAAMAEGPQHDIQTTVPVALTQFVQNSSGTFFVHTNVLNPADPTFHVYGWLYLIEWLQGVREVVEFAGKKSAITALSSRNAVHVGPVNPLEVPVNVAYFGRSVLLYVSSILLLVACLACTYIVATKGCIEGFNMFSINRVTGLVWIGRPLLVLRGTTAICLLSTAKLDLAENNGFYHFISEPQSWFTTIMATGEVSWLVYILNDTFSIITKQHTAIYADASSILMWVASAVWSLLVPVQHRITVARSCTVVSVDNQIVCRSGIVAIGNFQRFCGLFTLATTLVPLTYLVQRCRFPLLADTGLRTNWLYATAYHHYKQDGWVYNNVYHIDRASAAFNGLLSMPWGKADTVVLDIKTWRLFVRSAVCLDMTTPPHLAHTIPLI</sequence>
<reference evidence="2 3" key="1">
    <citation type="journal article" date="2014" name="Genome Biol. Evol.">
        <title>The secreted proteins of Achlya hypogyna and Thraustotheca clavata identify the ancestral oomycete secretome and reveal gene acquisitions by horizontal gene transfer.</title>
        <authorList>
            <person name="Misner I."/>
            <person name="Blouin N."/>
            <person name="Leonard G."/>
            <person name="Richards T.A."/>
            <person name="Lane C.E."/>
        </authorList>
    </citation>
    <scope>NUCLEOTIDE SEQUENCE [LARGE SCALE GENOMIC DNA]</scope>
    <source>
        <strain evidence="2 3">ATCC 48635</strain>
    </source>
</reference>
<feature type="transmembrane region" description="Helical" evidence="1">
    <location>
        <begin position="284"/>
        <end position="305"/>
    </location>
</feature>
<dbReference type="Proteomes" id="UP000243579">
    <property type="component" value="Unassembled WGS sequence"/>
</dbReference>
<accession>A0A1V9YXJ5</accession>